<reference evidence="1 2" key="1">
    <citation type="submission" date="2014-04" db="EMBL/GenBank/DDBJ databases">
        <authorList>
            <consortium name="DOE Joint Genome Institute"/>
            <person name="Kuo A."/>
            <person name="Tarkka M."/>
            <person name="Buscot F."/>
            <person name="Kohler A."/>
            <person name="Nagy L.G."/>
            <person name="Floudas D."/>
            <person name="Copeland A."/>
            <person name="Barry K.W."/>
            <person name="Cichocki N."/>
            <person name="Veneault-Fourrey C."/>
            <person name="LaButti K."/>
            <person name="Lindquist E.A."/>
            <person name="Lipzen A."/>
            <person name="Lundell T."/>
            <person name="Morin E."/>
            <person name="Murat C."/>
            <person name="Sun H."/>
            <person name="Tunlid A."/>
            <person name="Henrissat B."/>
            <person name="Grigoriev I.V."/>
            <person name="Hibbett D.S."/>
            <person name="Martin F."/>
            <person name="Nordberg H.P."/>
            <person name="Cantor M.N."/>
            <person name="Hua S.X."/>
        </authorList>
    </citation>
    <scope>NUCLEOTIDE SEQUENCE [LARGE SCALE GENOMIC DNA]</scope>
    <source>
        <strain evidence="1 2">F 1598</strain>
    </source>
</reference>
<keyword evidence="2" id="KW-1185">Reference proteome</keyword>
<feature type="non-terminal residue" evidence="1">
    <location>
        <position position="1"/>
    </location>
</feature>
<reference evidence="2" key="2">
    <citation type="submission" date="2015-01" db="EMBL/GenBank/DDBJ databases">
        <title>Evolutionary Origins and Diversification of the Mycorrhizal Mutualists.</title>
        <authorList>
            <consortium name="DOE Joint Genome Institute"/>
            <consortium name="Mycorrhizal Genomics Consortium"/>
            <person name="Kohler A."/>
            <person name="Kuo A."/>
            <person name="Nagy L.G."/>
            <person name="Floudas D."/>
            <person name="Copeland A."/>
            <person name="Barry K.W."/>
            <person name="Cichocki N."/>
            <person name="Veneault-Fourrey C."/>
            <person name="LaButti K."/>
            <person name="Lindquist E.A."/>
            <person name="Lipzen A."/>
            <person name="Lundell T."/>
            <person name="Morin E."/>
            <person name="Murat C."/>
            <person name="Riley R."/>
            <person name="Ohm R."/>
            <person name="Sun H."/>
            <person name="Tunlid A."/>
            <person name="Henrissat B."/>
            <person name="Grigoriev I.V."/>
            <person name="Hibbett D.S."/>
            <person name="Martin F."/>
        </authorList>
    </citation>
    <scope>NUCLEOTIDE SEQUENCE [LARGE SCALE GENOMIC DNA]</scope>
    <source>
        <strain evidence="2">F 1598</strain>
    </source>
</reference>
<organism evidence="1 2">
    <name type="scientific">Piloderma croceum (strain F 1598)</name>
    <dbReference type="NCBI Taxonomy" id="765440"/>
    <lineage>
        <taxon>Eukaryota</taxon>
        <taxon>Fungi</taxon>
        <taxon>Dikarya</taxon>
        <taxon>Basidiomycota</taxon>
        <taxon>Agaricomycotina</taxon>
        <taxon>Agaricomycetes</taxon>
        <taxon>Agaricomycetidae</taxon>
        <taxon>Atheliales</taxon>
        <taxon>Atheliaceae</taxon>
        <taxon>Piloderma</taxon>
    </lineage>
</organism>
<evidence type="ECO:0000313" key="1">
    <source>
        <dbReference type="EMBL" id="KIM77212.1"/>
    </source>
</evidence>
<evidence type="ECO:0008006" key="3">
    <source>
        <dbReference type="Google" id="ProtNLM"/>
    </source>
</evidence>
<accession>A0A0C3BIN3</accession>
<dbReference type="Proteomes" id="UP000054166">
    <property type="component" value="Unassembled WGS sequence"/>
</dbReference>
<evidence type="ECO:0000313" key="2">
    <source>
        <dbReference type="Proteomes" id="UP000054166"/>
    </source>
</evidence>
<name>A0A0C3BIN3_PILCF</name>
<proteinExistence type="predicted"/>
<dbReference type="OrthoDB" id="3214502at2759"/>
<feature type="non-terminal residue" evidence="1">
    <location>
        <position position="92"/>
    </location>
</feature>
<dbReference type="HOGENOM" id="CLU_003703_4_4_1"/>
<dbReference type="EMBL" id="KN833027">
    <property type="protein sequence ID" value="KIM77212.1"/>
    <property type="molecule type" value="Genomic_DNA"/>
</dbReference>
<sequence length="92" mass="10743">LVVDGNMKLVHLKMRCPEDDVSLSDDELFMIKRAPYVEHLRSRCNNHRAQNQGNLHRNHLDETGKGACACKRHGTFVPHYMVIFQKGEWWVN</sequence>
<protein>
    <recommendedName>
        <fullName evidence="3">CxC2-like cysteine cluster KDZ transposase-associated domain-containing protein</fullName>
    </recommendedName>
</protein>
<gene>
    <name evidence="1" type="ORF">PILCRDRAFT_38830</name>
</gene>
<dbReference type="STRING" id="765440.A0A0C3BIN3"/>
<dbReference type="AlphaFoldDB" id="A0A0C3BIN3"/>
<dbReference type="InParanoid" id="A0A0C3BIN3"/>